<feature type="non-terminal residue" evidence="11">
    <location>
        <position position="1"/>
    </location>
</feature>
<keyword evidence="9" id="KW-0807">Transducer</keyword>
<organism evidence="11 12">
    <name type="scientific">Irena cyanogastra</name>
    <name type="common">Philippine fairy-bluebird</name>
    <dbReference type="NCBI Taxonomy" id="175120"/>
    <lineage>
        <taxon>Eukaryota</taxon>
        <taxon>Metazoa</taxon>
        <taxon>Chordata</taxon>
        <taxon>Craniata</taxon>
        <taxon>Vertebrata</taxon>
        <taxon>Euteleostomi</taxon>
        <taxon>Archelosauria</taxon>
        <taxon>Archosauria</taxon>
        <taxon>Dinosauria</taxon>
        <taxon>Saurischia</taxon>
        <taxon>Theropoda</taxon>
        <taxon>Coelurosauria</taxon>
        <taxon>Aves</taxon>
        <taxon>Neognathae</taxon>
        <taxon>Neoaves</taxon>
        <taxon>Telluraves</taxon>
        <taxon>Australaves</taxon>
        <taxon>Passeriformes</taxon>
        <taxon>Corvoidea</taxon>
        <taxon>Irenidae</taxon>
        <taxon>Irena</taxon>
    </lineage>
</organism>
<evidence type="ECO:0000313" key="11">
    <source>
        <dbReference type="EMBL" id="NXI19216.1"/>
    </source>
</evidence>
<dbReference type="GO" id="GO:0004984">
    <property type="term" value="F:olfactory receptor activity"/>
    <property type="evidence" value="ECO:0007669"/>
    <property type="project" value="InterPro"/>
</dbReference>
<comment type="caution">
    <text evidence="11">The sequence shown here is derived from an EMBL/GenBank/DDBJ whole genome shotgun (WGS) entry which is preliminary data.</text>
</comment>
<dbReference type="Pfam" id="PF13853">
    <property type="entry name" value="7tm_4"/>
    <property type="match status" value="1"/>
</dbReference>
<evidence type="ECO:0000256" key="9">
    <source>
        <dbReference type="ARBA" id="ARBA00023224"/>
    </source>
</evidence>
<dbReference type="EMBL" id="VWZV01016342">
    <property type="protein sequence ID" value="NXI19216.1"/>
    <property type="molecule type" value="Genomic_DNA"/>
</dbReference>
<keyword evidence="6" id="KW-0297">G-protein coupled receptor</keyword>
<feature type="transmembrane region" description="Helical" evidence="10">
    <location>
        <begin position="36"/>
        <end position="55"/>
    </location>
</feature>
<keyword evidence="4" id="KW-0552">Olfaction</keyword>
<dbReference type="SUPFAM" id="SSF81321">
    <property type="entry name" value="Family A G protein-coupled receptor-like"/>
    <property type="match status" value="1"/>
</dbReference>
<evidence type="ECO:0000256" key="8">
    <source>
        <dbReference type="ARBA" id="ARBA00023170"/>
    </source>
</evidence>
<dbReference type="Proteomes" id="UP000530962">
    <property type="component" value="Unassembled WGS sequence"/>
</dbReference>
<feature type="non-terminal residue" evidence="11">
    <location>
        <position position="79"/>
    </location>
</feature>
<proteinExistence type="predicted"/>
<evidence type="ECO:0000256" key="2">
    <source>
        <dbReference type="ARBA" id="ARBA00022475"/>
    </source>
</evidence>
<keyword evidence="7 10" id="KW-0472">Membrane</keyword>
<dbReference type="AlphaFoldDB" id="A0A7K9R7M0"/>
<evidence type="ECO:0000256" key="7">
    <source>
        <dbReference type="ARBA" id="ARBA00023136"/>
    </source>
</evidence>
<keyword evidence="8" id="KW-0675">Receptor</keyword>
<dbReference type="GO" id="GO:0004930">
    <property type="term" value="F:G protein-coupled receptor activity"/>
    <property type="evidence" value="ECO:0007669"/>
    <property type="project" value="UniProtKB-KW"/>
</dbReference>
<dbReference type="GO" id="GO:0005886">
    <property type="term" value="C:plasma membrane"/>
    <property type="evidence" value="ECO:0007669"/>
    <property type="project" value="UniProtKB-SubCell"/>
</dbReference>
<evidence type="ECO:0000256" key="10">
    <source>
        <dbReference type="SAM" id="Phobius"/>
    </source>
</evidence>
<keyword evidence="3 10" id="KW-0812">Transmembrane</keyword>
<keyword evidence="2" id="KW-1003">Cell membrane</keyword>
<gene>
    <name evidence="11" type="primary">Or14k1</name>
    <name evidence="11" type="ORF">IRECYA_R02483</name>
</gene>
<reference evidence="11 12" key="1">
    <citation type="submission" date="2019-09" db="EMBL/GenBank/DDBJ databases">
        <title>Bird 10,000 Genomes (B10K) Project - Family phase.</title>
        <authorList>
            <person name="Zhang G."/>
        </authorList>
    </citation>
    <scope>NUCLEOTIDE SEQUENCE [LARGE SCALE GENOMIC DNA]</scope>
    <source>
        <strain evidence="11">B10K-DU-001-26</strain>
        <tissue evidence="11">Muscle</tissue>
    </source>
</reference>
<accession>A0A7K9R7M0</accession>
<name>A0A7K9R7M0_IRECY</name>
<evidence type="ECO:0000256" key="5">
    <source>
        <dbReference type="ARBA" id="ARBA00022989"/>
    </source>
</evidence>
<evidence type="ECO:0000256" key="4">
    <source>
        <dbReference type="ARBA" id="ARBA00022725"/>
    </source>
</evidence>
<keyword evidence="5 10" id="KW-1133">Transmembrane helix</keyword>
<evidence type="ECO:0000313" key="12">
    <source>
        <dbReference type="Proteomes" id="UP000530962"/>
    </source>
</evidence>
<keyword evidence="4" id="KW-0716">Sensory transduction</keyword>
<evidence type="ECO:0000256" key="6">
    <source>
        <dbReference type="ARBA" id="ARBA00023040"/>
    </source>
</evidence>
<keyword evidence="12" id="KW-1185">Reference proteome</keyword>
<evidence type="ECO:0000256" key="3">
    <source>
        <dbReference type="ARBA" id="ARBA00022692"/>
    </source>
</evidence>
<dbReference type="InterPro" id="IPR050516">
    <property type="entry name" value="Olfactory_GPCR"/>
</dbReference>
<dbReference type="InterPro" id="IPR000725">
    <property type="entry name" value="Olfact_rcpt"/>
</dbReference>
<evidence type="ECO:0000256" key="1">
    <source>
        <dbReference type="ARBA" id="ARBA00004651"/>
    </source>
</evidence>
<protein>
    <submittedName>
        <fullName evidence="11">O14K1 protein</fullName>
    </submittedName>
</protein>
<sequence>HKAFSMCLPHLAVVSLFVSCGLFAHLKPCSISSPSLHLALSVLYSVVPPALNSLMYSLRNKELVECIGIRYLWRKLMTG</sequence>
<dbReference type="PANTHER" id="PTHR26452">
    <property type="entry name" value="OLFACTORY RECEPTOR"/>
    <property type="match status" value="1"/>
</dbReference>
<comment type="subcellular location">
    <subcellularLocation>
        <location evidence="1">Cell membrane</location>
        <topology evidence="1">Multi-pass membrane protein</topology>
    </subcellularLocation>
</comment>